<evidence type="ECO:0000313" key="2">
    <source>
        <dbReference type="Proteomes" id="UP000006729"/>
    </source>
</evidence>
<dbReference type="InParanoid" id="B9MVX3"/>
<proteinExistence type="predicted"/>
<name>B9MVX3_POPTR</name>
<organism evidence="1 2">
    <name type="scientific">Populus trichocarpa</name>
    <name type="common">Western balsam poplar</name>
    <name type="synonym">Populus balsamifera subsp. trichocarpa</name>
    <dbReference type="NCBI Taxonomy" id="3694"/>
    <lineage>
        <taxon>Eukaryota</taxon>
        <taxon>Viridiplantae</taxon>
        <taxon>Streptophyta</taxon>
        <taxon>Embryophyta</taxon>
        <taxon>Tracheophyta</taxon>
        <taxon>Spermatophyta</taxon>
        <taxon>Magnoliopsida</taxon>
        <taxon>eudicotyledons</taxon>
        <taxon>Gunneridae</taxon>
        <taxon>Pentapetalae</taxon>
        <taxon>rosids</taxon>
        <taxon>fabids</taxon>
        <taxon>Malpighiales</taxon>
        <taxon>Salicaceae</taxon>
        <taxon>Saliceae</taxon>
        <taxon>Populus</taxon>
    </lineage>
</organism>
<reference evidence="1 2" key="1">
    <citation type="journal article" date="2006" name="Science">
        <title>The genome of black cottonwood, Populus trichocarpa (Torr. &amp; Gray).</title>
        <authorList>
            <person name="Tuskan G.A."/>
            <person name="Difazio S."/>
            <person name="Jansson S."/>
            <person name="Bohlmann J."/>
            <person name="Grigoriev I."/>
            <person name="Hellsten U."/>
            <person name="Putnam N."/>
            <person name="Ralph S."/>
            <person name="Rombauts S."/>
            <person name="Salamov A."/>
            <person name="Schein J."/>
            <person name="Sterck L."/>
            <person name="Aerts A."/>
            <person name="Bhalerao R.R."/>
            <person name="Bhalerao R.P."/>
            <person name="Blaudez D."/>
            <person name="Boerjan W."/>
            <person name="Brun A."/>
            <person name="Brunner A."/>
            <person name="Busov V."/>
            <person name="Campbell M."/>
            <person name="Carlson J."/>
            <person name="Chalot M."/>
            <person name="Chapman J."/>
            <person name="Chen G.L."/>
            <person name="Cooper D."/>
            <person name="Coutinho P.M."/>
            <person name="Couturier J."/>
            <person name="Covert S."/>
            <person name="Cronk Q."/>
            <person name="Cunningham R."/>
            <person name="Davis J."/>
            <person name="Degroeve S."/>
            <person name="Dejardin A."/>
            <person name="Depamphilis C."/>
            <person name="Detter J."/>
            <person name="Dirks B."/>
            <person name="Dubchak I."/>
            <person name="Duplessis S."/>
            <person name="Ehlting J."/>
            <person name="Ellis B."/>
            <person name="Gendler K."/>
            <person name="Goodstein D."/>
            <person name="Gribskov M."/>
            <person name="Grimwood J."/>
            <person name="Groover A."/>
            <person name="Gunter L."/>
            <person name="Hamberger B."/>
            <person name="Heinze B."/>
            <person name="Helariutta Y."/>
            <person name="Henrissat B."/>
            <person name="Holligan D."/>
            <person name="Holt R."/>
            <person name="Huang W."/>
            <person name="Islam-Faridi N."/>
            <person name="Jones S."/>
            <person name="Jones-Rhoades M."/>
            <person name="Jorgensen R."/>
            <person name="Joshi C."/>
            <person name="Kangasjarvi J."/>
            <person name="Karlsson J."/>
            <person name="Kelleher C."/>
            <person name="Kirkpatrick R."/>
            <person name="Kirst M."/>
            <person name="Kohler A."/>
            <person name="Kalluri U."/>
            <person name="Larimer F."/>
            <person name="Leebens-Mack J."/>
            <person name="Leple J.C."/>
            <person name="Locascio P."/>
            <person name="Lou Y."/>
            <person name="Lucas S."/>
            <person name="Martin F."/>
            <person name="Montanini B."/>
            <person name="Napoli C."/>
            <person name="Nelson D.R."/>
            <person name="Nelson C."/>
            <person name="Nieminen K."/>
            <person name="Nilsson O."/>
            <person name="Pereda V."/>
            <person name="Peter G."/>
            <person name="Philippe R."/>
            <person name="Pilate G."/>
            <person name="Poliakov A."/>
            <person name="Razumovskaya J."/>
            <person name="Richardson P."/>
            <person name="Rinaldi C."/>
            <person name="Ritland K."/>
            <person name="Rouze P."/>
            <person name="Ryaboy D."/>
            <person name="Schmutz J."/>
            <person name="Schrader J."/>
            <person name="Segerman B."/>
            <person name="Shin H."/>
            <person name="Siddiqui A."/>
            <person name="Sterky F."/>
            <person name="Terry A."/>
            <person name="Tsai C.J."/>
            <person name="Uberbacher E."/>
            <person name="Unneberg P."/>
            <person name="Vahala J."/>
            <person name="Wall K."/>
            <person name="Wessler S."/>
            <person name="Yang G."/>
            <person name="Yin T."/>
            <person name="Douglas C."/>
            <person name="Marra M."/>
            <person name="Sandberg G."/>
            <person name="Van de Peer Y."/>
            <person name="Rokhsar D."/>
        </authorList>
    </citation>
    <scope>NUCLEOTIDE SEQUENCE [LARGE SCALE GENOMIC DNA]</scope>
    <source>
        <strain evidence="2">cv. Nisqually</strain>
    </source>
</reference>
<dbReference type="HOGENOM" id="CLU_1613595_0_0_1"/>
<protein>
    <submittedName>
        <fullName evidence="1">Uncharacterized protein</fullName>
    </submittedName>
</protein>
<dbReference type="AlphaFoldDB" id="B9MVX3"/>
<dbReference type="EMBL" id="CM009303">
    <property type="protein sequence ID" value="PNT02577.1"/>
    <property type="molecule type" value="Genomic_DNA"/>
</dbReference>
<dbReference type="Proteomes" id="UP000006729">
    <property type="component" value="Chromosome 14"/>
</dbReference>
<sequence>MVEFNKVFSDEGEGTVADGLVVDHQTIEKKLISGIVIAASTLANSGTSNKIDLQFLKRPRSNYFLRTNRKTWLSGCEEGLKRLELFFCLKRTYQRSASNVSVAASLCYLVAADLVSHEHSPLSLLSDLLGATVQGELKPLASATCRLEGTVEGAFFYLEIVLTFE</sequence>
<keyword evidence="2" id="KW-1185">Reference proteome</keyword>
<evidence type="ECO:0000313" key="1">
    <source>
        <dbReference type="EMBL" id="PNT02577.1"/>
    </source>
</evidence>
<gene>
    <name evidence="1" type="ORF">POPTR_014G021300</name>
</gene>
<accession>B9MVX3</accession>